<accession>A0AAE1YME2</accession>
<dbReference type="GO" id="GO:0005634">
    <property type="term" value="C:nucleus"/>
    <property type="evidence" value="ECO:0007669"/>
    <property type="project" value="UniProtKB-SubCell"/>
</dbReference>
<evidence type="ECO:0000256" key="3">
    <source>
        <dbReference type="ARBA" id="ARBA00023125"/>
    </source>
</evidence>
<dbReference type="GO" id="GO:0046983">
    <property type="term" value="F:protein dimerization activity"/>
    <property type="evidence" value="ECO:0007669"/>
    <property type="project" value="InterPro"/>
</dbReference>
<sequence>MQPLPNDFRGRPQDYTVFSCLFVDYDANVDSTKDRVLIAFLSRPSAILSNIEIFLMLSLDICSMHESNRNVIFGRRAEGLLQKTNELSILCGVDIGRRKQCNLVANPRNLWVETA</sequence>
<keyword evidence="5" id="KW-0539">Nucleus</keyword>
<keyword evidence="2" id="KW-0805">Transcription regulation</keyword>
<proteinExistence type="predicted"/>
<keyword evidence="3" id="KW-0238">DNA-binding</keyword>
<evidence type="ECO:0000256" key="1">
    <source>
        <dbReference type="ARBA" id="ARBA00004123"/>
    </source>
</evidence>
<keyword evidence="8" id="KW-1185">Reference proteome</keyword>
<comment type="subcellular location">
    <subcellularLocation>
        <location evidence="1">Nucleus</location>
    </subcellularLocation>
</comment>
<evidence type="ECO:0000313" key="7">
    <source>
        <dbReference type="EMBL" id="KAK4432697.1"/>
    </source>
</evidence>
<keyword evidence="4" id="KW-0804">Transcription</keyword>
<reference evidence="7" key="2">
    <citation type="journal article" date="2024" name="Plant">
        <title>Genomic evolution and insights into agronomic trait innovations of Sesamum species.</title>
        <authorList>
            <person name="Miao H."/>
            <person name="Wang L."/>
            <person name="Qu L."/>
            <person name="Liu H."/>
            <person name="Sun Y."/>
            <person name="Le M."/>
            <person name="Wang Q."/>
            <person name="Wei S."/>
            <person name="Zheng Y."/>
            <person name="Lin W."/>
            <person name="Duan Y."/>
            <person name="Cao H."/>
            <person name="Xiong S."/>
            <person name="Wang X."/>
            <person name="Wei L."/>
            <person name="Li C."/>
            <person name="Ma Q."/>
            <person name="Ju M."/>
            <person name="Zhao R."/>
            <person name="Li G."/>
            <person name="Mu C."/>
            <person name="Tian Q."/>
            <person name="Mei H."/>
            <person name="Zhang T."/>
            <person name="Gao T."/>
            <person name="Zhang H."/>
        </authorList>
    </citation>
    <scope>NUCLEOTIDE SEQUENCE</scope>
    <source>
        <strain evidence="7">3651</strain>
    </source>
</reference>
<dbReference type="Proteomes" id="UP001293254">
    <property type="component" value="Unassembled WGS sequence"/>
</dbReference>
<dbReference type="PROSITE" id="PS50066">
    <property type="entry name" value="MADS_BOX_2"/>
    <property type="match status" value="1"/>
</dbReference>
<comment type="caution">
    <text evidence="7">The sequence shown here is derived from an EMBL/GenBank/DDBJ whole genome shotgun (WGS) entry which is preliminary data.</text>
</comment>
<organism evidence="7 8">
    <name type="scientific">Sesamum alatum</name>
    <dbReference type="NCBI Taxonomy" id="300844"/>
    <lineage>
        <taxon>Eukaryota</taxon>
        <taxon>Viridiplantae</taxon>
        <taxon>Streptophyta</taxon>
        <taxon>Embryophyta</taxon>
        <taxon>Tracheophyta</taxon>
        <taxon>Spermatophyta</taxon>
        <taxon>Magnoliopsida</taxon>
        <taxon>eudicotyledons</taxon>
        <taxon>Gunneridae</taxon>
        <taxon>Pentapetalae</taxon>
        <taxon>asterids</taxon>
        <taxon>lamiids</taxon>
        <taxon>Lamiales</taxon>
        <taxon>Pedaliaceae</taxon>
        <taxon>Sesamum</taxon>
    </lineage>
</organism>
<dbReference type="InterPro" id="IPR036879">
    <property type="entry name" value="TF_MADSbox_sf"/>
</dbReference>
<dbReference type="Pfam" id="PF00319">
    <property type="entry name" value="SRF-TF"/>
    <property type="match status" value="1"/>
</dbReference>
<dbReference type="EMBL" id="JACGWO010000003">
    <property type="protein sequence ID" value="KAK4432697.1"/>
    <property type="molecule type" value="Genomic_DNA"/>
</dbReference>
<feature type="domain" description="MADS-box" evidence="6">
    <location>
        <begin position="65"/>
        <end position="95"/>
    </location>
</feature>
<evidence type="ECO:0000256" key="2">
    <source>
        <dbReference type="ARBA" id="ARBA00023015"/>
    </source>
</evidence>
<evidence type="ECO:0000259" key="6">
    <source>
        <dbReference type="PROSITE" id="PS50066"/>
    </source>
</evidence>
<dbReference type="GO" id="GO:0003677">
    <property type="term" value="F:DNA binding"/>
    <property type="evidence" value="ECO:0007669"/>
    <property type="project" value="UniProtKB-KW"/>
</dbReference>
<dbReference type="AlphaFoldDB" id="A0AAE1YME2"/>
<dbReference type="InterPro" id="IPR002100">
    <property type="entry name" value="TF_MADSbox"/>
</dbReference>
<name>A0AAE1YME2_9LAMI</name>
<dbReference type="Gene3D" id="3.40.1810.10">
    <property type="entry name" value="Transcription factor, MADS-box"/>
    <property type="match status" value="1"/>
</dbReference>
<protein>
    <recommendedName>
        <fullName evidence="6">MADS-box domain-containing protein</fullName>
    </recommendedName>
</protein>
<evidence type="ECO:0000313" key="8">
    <source>
        <dbReference type="Proteomes" id="UP001293254"/>
    </source>
</evidence>
<dbReference type="SUPFAM" id="SSF55455">
    <property type="entry name" value="SRF-like"/>
    <property type="match status" value="1"/>
</dbReference>
<evidence type="ECO:0000256" key="5">
    <source>
        <dbReference type="ARBA" id="ARBA00023242"/>
    </source>
</evidence>
<gene>
    <name evidence="7" type="ORF">Salat_1031900</name>
</gene>
<evidence type="ECO:0000256" key="4">
    <source>
        <dbReference type="ARBA" id="ARBA00023163"/>
    </source>
</evidence>
<reference evidence="7" key="1">
    <citation type="submission" date="2020-06" db="EMBL/GenBank/DDBJ databases">
        <authorList>
            <person name="Li T."/>
            <person name="Hu X."/>
            <person name="Zhang T."/>
            <person name="Song X."/>
            <person name="Zhang H."/>
            <person name="Dai N."/>
            <person name="Sheng W."/>
            <person name="Hou X."/>
            <person name="Wei L."/>
        </authorList>
    </citation>
    <scope>NUCLEOTIDE SEQUENCE</scope>
    <source>
        <strain evidence="7">3651</strain>
        <tissue evidence="7">Leaf</tissue>
    </source>
</reference>